<dbReference type="AlphaFoldDB" id="A0A1G7HHR9"/>
<evidence type="ECO:0000313" key="2">
    <source>
        <dbReference type="Proteomes" id="UP000243333"/>
    </source>
</evidence>
<accession>A0A1G7HHR9</accession>
<dbReference type="STRING" id="1123285.SAMN05660235_00068"/>
<evidence type="ECO:0000313" key="1">
    <source>
        <dbReference type="EMBL" id="SDF00057.1"/>
    </source>
</evidence>
<protein>
    <submittedName>
        <fullName evidence="1">Uncharacterized protein</fullName>
    </submittedName>
</protein>
<dbReference type="Proteomes" id="UP000243333">
    <property type="component" value="Unassembled WGS sequence"/>
</dbReference>
<name>A0A1G7HHR9_9FIRM</name>
<organism evidence="1 2">
    <name type="scientific">Sporolituus thermophilus DSM 23256</name>
    <dbReference type="NCBI Taxonomy" id="1123285"/>
    <lineage>
        <taxon>Bacteria</taxon>
        <taxon>Bacillati</taxon>
        <taxon>Bacillota</taxon>
        <taxon>Negativicutes</taxon>
        <taxon>Selenomonadales</taxon>
        <taxon>Sporomusaceae</taxon>
        <taxon>Sporolituus</taxon>
    </lineage>
</organism>
<reference evidence="2" key="1">
    <citation type="submission" date="2016-10" db="EMBL/GenBank/DDBJ databases">
        <authorList>
            <person name="Varghese N."/>
            <person name="Submissions S."/>
        </authorList>
    </citation>
    <scope>NUCLEOTIDE SEQUENCE [LARGE SCALE GENOMIC DNA]</scope>
    <source>
        <strain evidence="2">DSM 23256</strain>
    </source>
</reference>
<proteinExistence type="predicted"/>
<sequence>MALAMPFLFVHARDETCNPSPQGKKKIFVNGRNFITYGEEIFRIFNLKSKIQNLKSKNVCLFYLQSHMP</sequence>
<keyword evidence="2" id="KW-1185">Reference proteome</keyword>
<gene>
    <name evidence="1" type="ORF">SAMN05660235_00068</name>
</gene>
<dbReference type="EMBL" id="FNBU01000001">
    <property type="protein sequence ID" value="SDF00057.1"/>
    <property type="molecule type" value="Genomic_DNA"/>
</dbReference>